<evidence type="ECO:0000256" key="1">
    <source>
        <dbReference type="ARBA" id="ARBA00005854"/>
    </source>
</evidence>
<organism evidence="7">
    <name type="scientific">Caldilineaceae bacterium SB0664_bin_27</name>
    <dbReference type="NCBI Taxonomy" id="2605260"/>
    <lineage>
        <taxon>Bacteria</taxon>
        <taxon>Bacillati</taxon>
        <taxon>Chloroflexota</taxon>
        <taxon>Caldilineae</taxon>
        <taxon>Caldilineales</taxon>
        <taxon>Caldilineaceae</taxon>
    </lineage>
</organism>
<evidence type="ECO:0000256" key="2">
    <source>
        <dbReference type="ARBA" id="ARBA00023002"/>
    </source>
</evidence>
<dbReference type="InterPro" id="IPR036291">
    <property type="entry name" value="NAD(P)-bd_dom_sf"/>
</dbReference>
<dbReference type="GO" id="GO:0016616">
    <property type="term" value="F:oxidoreductase activity, acting on the CH-OH group of donors, NAD or NADP as acceptor"/>
    <property type="evidence" value="ECO:0007669"/>
    <property type="project" value="InterPro"/>
</dbReference>
<evidence type="ECO:0000256" key="4">
    <source>
        <dbReference type="RuleBase" id="RU003719"/>
    </source>
</evidence>
<dbReference type="AlphaFoldDB" id="A0A6B0YVP2"/>
<keyword evidence="2 4" id="KW-0560">Oxidoreductase</keyword>
<dbReference type="InterPro" id="IPR050857">
    <property type="entry name" value="D-2-hydroxyacid_DH"/>
</dbReference>
<protein>
    <submittedName>
        <fullName evidence="7">C-terminal binding protein</fullName>
    </submittedName>
</protein>
<keyword evidence="3" id="KW-0520">NAD</keyword>
<dbReference type="GO" id="GO:0003714">
    <property type="term" value="F:transcription corepressor activity"/>
    <property type="evidence" value="ECO:0007669"/>
    <property type="project" value="InterPro"/>
</dbReference>
<accession>A0A6B0YVP2</accession>
<dbReference type="Pfam" id="PF00389">
    <property type="entry name" value="2-Hacid_dh"/>
    <property type="match status" value="1"/>
</dbReference>
<dbReference type="EMBL" id="VXRG01000137">
    <property type="protein sequence ID" value="MXY95136.1"/>
    <property type="molecule type" value="Genomic_DNA"/>
</dbReference>
<dbReference type="CDD" id="cd05299">
    <property type="entry name" value="CtBP_dh"/>
    <property type="match status" value="1"/>
</dbReference>
<dbReference type="SUPFAM" id="SSF52283">
    <property type="entry name" value="Formate/glycerate dehydrogenase catalytic domain-like"/>
    <property type="match status" value="1"/>
</dbReference>
<dbReference type="Gene3D" id="3.40.50.720">
    <property type="entry name" value="NAD(P)-binding Rossmann-like Domain"/>
    <property type="match status" value="2"/>
</dbReference>
<name>A0A6B0YVP2_9CHLR</name>
<dbReference type="InterPro" id="IPR006139">
    <property type="entry name" value="D-isomer_2_OHA_DH_cat_dom"/>
</dbReference>
<evidence type="ECO:0000259" key="6">
    <source>
        <dbReference type="Pfam" id="PF02826"/>
    </source>
</evidence>
<reference evidence="7" key="1">
    <citation type="submission" date="2019-09" db="EMBL/GenBank/DDBJ databases">
        <title>Characterisation of the sponge microbiome using genome-centric metagenomics.</title>
        <authorList>
            <person name="Engelberts J.P."/>
            <person name="Robbins S.J."/>
            <person name="De Goeij J.M."/>
            <person name="Aranda M."/>
            <person name="Bell S.C."/>
            <person name="Webster N.S."/>
        </authorList>
    </citation>
    <scope>NUCLEOTIDE SEQUENCE</scope>
    <source>
        <strain evidence="7">SB0664_bin_27</strain>
    </source>
</reference>
<sequence>MTRFKVAMVHMDPEVLPDWVPEKMASHDIEFVFQECETRAQLAACAGDADVVWIFGGSHIVTAENVADLRRCGALIRTGSGTDNIPIEAATAHGIIVANTPEAFNDGVSDHTIALLLAVVRQIALQDRNVRAGIWDRYAGFPGWHLRGQTLGLVGFGHIARLVTRKLSGFEMKVLAHDPFVSAEMMADHGVQASSMEEVLSGSDFVSLHCPLLDETHKLIGERELRLMKPRGILINTSRGPVVDEVALFRALTEGWIAAAGLDVLEQEPPESDNPLFSLDNVVFTPHIAGYSDESLDNSWRFSVETVLDLAQGLWPRSYVNPGVKPRWQLQRR</sequence>
<dbReference type="PROSITE" id="PS00670">
    <property type="entry name" value="D_2_HYDROXYACID_DH_2"/>
    <property type="match status" value="1"/>
</dbReference>
<feature type="domain" description="D-isomer specific 2-hydroxyacid dehydrogenase NAD-binding" evidence="6">
    <location>
        <begin position="113"/>
        <end position="289"/>
    </location>
</feature>
<dbReference type="InterPro" id="IPR043322">
    <property type="entry name" value="CtBP"/>
</dbReference>
<comment type="similarity">
    <text evidence="1 4">Belongs to the D-isomer specific 2-hydroxyacid dehydrogenase family.</text>
</comment>
<dbReference type="InterPro" id="IPR006140">
    <property type="entry name" value="D-isomer_DH_NAD-bd"/>
</dbReference>
<evidence type="ECO:0000313" key="7">
    <source>
        <dbReference type="EMBL" id="MXY95136.1"/>
    </source>
</evidence>
<gene>
    <name evidence="7" type="ORF">F4Y42_16975</name>
</gene>
<proteinExistence type="inferred from homology"/>
<dbReference type="GO" id="GO:0051287">
    <property type="term" value="F:NAD binding"/>
    <property type="evidence" value="ECO:0007669"/>
    <property type="project" value="InterPro"/>
</dbReference>
<evidence type="ECO:0000256" key="3">
    <source>
        <dbReference type="ARBA" id="ARBA00023027"/>
    </source>
</evidence>
<dbReference type="Pfam" id="PF02826">
    <property type="entry name" value="2-Hacid_dh_C"/>
    <property type="match status" value="1"/>
</dbReference>
<comment type="caution">
    <text evidence="7">The sequence shown here is derived from an EMBL/GenBank/DDBJ whole genome shotgun (WGS) entry which is preliminary data.</text>
</comment>
<dbReference type="FunFam" id="3.40.50.720:FF:000203">
    <property type="entry name" value="D-3-phosphoglycerate dehydrogenase (SerA)"/>
    <property type="match status" value="1"/>
</dbReference>
<dbReference type="PANTHER" id="PTHR42789">
    <property type="entry name" value="D-ISOMER SPECIFIC 2-HYDROXYACID DEHYDROGENASE FAMILY PROTEIN (AFU_ORTHOLOGUE AFUA_6G10090)"/>
    <property type="match status" value="1"/>
</dbReference>
<feature type="domain" description="D-isomer specific 2-hydroxyacid dehydrogenase catalytic" evidence="5">
    <location>
        <begin position="27"/>
        <end position="321"/>
    </location>
</feature>
<dbReference type="SUPFAM" id="SSF51735">
    <property type="entry name" value="NAD(P)-binding Rossmann-fold domains"/>
    <property type="match status" value="1"/>
</dbReference>
<dbReference type="InterPro" id="IPR029753">
    <property type="entry name" value="D-isomer_DH_CS"/>
</dbReference>
<evidence type="ECO:0000259" key="5">
    <source>
        <dbReference type="Pfam" id="PF00389"/>
    </source>
</evidence>
<dbReference type="PANTHER" id="PTHR42789:SF1">
    <property type="entry name" value="D-ISOMER SPECIFIC 2-HYDROXYACID DEHYDROGENASE FAMILY PROTEIN (AFU_ORTHOLOGUE AFUA_6G10090)"/>
    <property type="match status" value="1"/>
</dbReference>